<dbReference type="PROSITE" id="PS51257">
    <property type="entry name" value="PROKAR_LIPOPROTEIN"/>
    <property type="match status" value="1"/>
</dbReference>
<dbReference type="PANTHER" id="PTHR43649:SF32">
    <property type="entry name" value="SUGAR BINDING SECRETED PROTEIN"/>
    <property type="match status" value="1"/>
</dbReference>
<dbReference type="SUPFAM" id="SSF53850">
    <property type="entry name" value="Periplasmic binding protein-like II"/>
    <property type="match status" value="1"/>
</dbReference>
<dbReference type="Pfam" id="PF13416">
    <property type="entry name" value="SBP_bac_8"/>
    <property type="match status" value="1"/>
</dbReference>
<keyword evidence="3" id="KW-1185">Reference proteome</keyword>
<keyword evidence="1" id="KW-0732">Signal</keyword>
<evidence type="ECO:0000256" key="1">
    <source>
        <dbReference type="SAM" id="SignalP"/>
    </source>
</evidence>
<dbReference type="RefSeq" id="WP_345222739.1">
    <property type="nucleotide sequence ID" value="NZ_BAAAXE010000013.1"/>
</dbReference>
<sequence>MQITRITALRRNRSRTAVAWTSAAVLLGGALLSGCASDDPGPAGGTGSSAAGQKGKTVLKVGVFGAFGLKEAGLYDQYMKENPDVVIEQNSIERNENYYPQLLNHLTSGSGLSDIQAVEINNIAEITATQSAKLMDLGKVAGVRKDAFLPWKWAQGTSKDGKTVGLGTDVGPMGLCYRKDLFEKAGLPTDREAVGKLWAGDWKKYLEVGKRYQAKAPDGTKFLDSAAGLMAAVTGGSEQRYYDADGKVVYKTNPVVKEAWDIAAEAAGAGLTAKHQQFQKGWDQGFANGQFATVSCPPWMLGYIQDKAGDAGKGKWDVAAAPKPSNWGGAFLTVPEAGKNKAAAAKLAAWLTAPEQQAKFFAERGSFPSAQAAYTMPEVSGAKHAYFNDAPIGTIFSAAAKGVPVQILGPKDLVIAQNLADIGMLQVDQKGRSSEDGWNAAVKAIDNALDQ</sequence>
<dbReference type="InterPro" id="IPR006059">
    <property type="entry name" value="SBP"/>
</dbReference>
<evidence type="ECO:0000313" key="2">
    <source>
        <dbReference type="EMBL" id="MFB9522595.1"/>
    </source>
</evidence>
<proteinExistence type="predicted"/>
<dbReference type="InterPro" id="IPR050490">
    <property type="entry name" value="Bact_solute-bd_prot1"/>
</dbReference>
<dbReference type="Proteomes" id="UP001589718">
    <property type="component" value="Unassembled WGS sequence"/>
</dbReference>
<gene>
    <name evidence="2" type="ORF">ACFFTU_21870</name>
</gene>
<dbReference type="PANTHER" id="PTHR43649">
    <property type="entry name" value="ARABINOSE-BINDING PROTEIN-RELATED"/>
    <property type="match status" value="1"/>
</dbReference>
<feature type="signal peptide" evidence="1">
    <location>
        <begin position="1"/>
        <end position="38"/>
    </location>
</feature>
<feature type="chain" id="PRO_5047066240" evidence="1">
    <location>
        <begin position="39"/>
        <end position="451"/>
    </location>
</feature>
<comment type="caution">
    <text evidence="2">The sequence shown here is derived from an EMBL/GenBank/DDBJ whole genome shotgun (WGS) entry which is preliminary data.</text>
</comment>
<name>A0ABV5PHA7_STRCM</name>
<dbReference type="Gene3D" id="3.40.190.10">
    <property type="entry name" value="Periplasmic binding protein-like II"/>
    <property type="match status" value="1"/>
</dbReference>
<dbReference type="EMBL" id="JBHMCR010000010">
    <property type="protein sequence ID" value="MFB9522595.1"/>
    <property type="molecule type" value="Genomic_DNA"/>
</dbReference>
<protein>
    <submittedName>
        <fullName evidence="2">ABC transporter substrate-binding protein</fullName>
    </submittedName>
</protein>
<reference evidence="2 3" key="1">
    <citation type="submission" date="2024-09" db="EMBL/GenBank/DDBJ databases">
        <authorList>
            <person name="Sun Q."/>
            <person name="Mori K."/>
        </authorList>
    </citation>
    <scope>NUCLEOTIDE SEQUENCE [LARGE SCALE GENOMIC DNA]</scope>
    <source>
        <strain evidence="2 3">JCM 4362</strain>
    </source>
</reference>
<accession>A0ABV5PHA7</accession>
<organism evidence="2 3">
    <name type="scientific">Streptomyces cremeus</name>
    <dbReference type="NCBI Taxonomy" id="66881"/>
    <lineage>
        <taxon>Bacteria</taxon>
        <taxon>Bacillati</taxon>
        <taxon>Actinomycetota</taxon>
        <taxon>Actinomycetes</taxon>
        <taxon>Kitasatosporales</taxon>
        <taxon>Streptomycetaceae</taxon>
        <taxon>Streptomyces</taxon>
    </lineage>
</organism>
<evidence type="ECO:0000313" key="3">
    <source>
        <dbReference type="Proteomes" id="UP001589718"/>
    </source>
</evidence>